<proteinExistence type="inferred from homology"/>
<keyword evidence="7 8" id="KW-0472">Membrane</keyword>
<feature type="transmembrane region" description="Helical" evidence="8">
    <location>
        <begin position="80"/>
        <end position="99"/>
    </location>
</feature>
<dbReference type="OrthoDB" id="9795324at2"/>
<feature type="transmembrane region" description="Helical" evidence="8">
    <location>
        <begin position="105"/>
        <end position="125"/>
    </location>
</feature>
<feature type="transmembrane region" description="Helical" evidence="8">
    <location>
        <begin position="199"/>
        <end position="217"/>
    </location>
</feature>
<evidence type="ECO:0000256" key="8">
    <source>
        <dbReference type="RuleBase" id="RU363041"/>
    </source>
</evidence>
<dbReference type="InterPro" id="IPR052017">
    <property type="entry name" value="TSUP"/>
</dbReference>
<comment type="similarity">
    <text evidence="2 8">Belongs to the 4-toluene sulfonate uptake permease (TSUP) (TC 2.A.102) family.</text>
</comment>
<sequence length="250" mass="26998">MPDILQAALEYPGAAWIALAAFVAGTVRGFSGFGTALIFLPIAALFVSPVWALILLIGMDLLGPIPLLQQTMRQAHKRDLVRLMVGVWVVLPFSLLLLYSLDPKIFRYGVSVIALLVVAALVLGYQYRGDIRRHHVVATGAAGGFLGGVAALPGPPVILFYMARDLPASVIRANIFLYLYLFDLTAFVVIGLQGRLEAVPLVMGVLLAIPTMAGNFLGTQLFRLGTERMYRIIAYLIVAASAIAGLPVWH</sequence>
<reference evidence="9" key="1">
    <citation type="journal article" date="2014" name="Int. J. Syst. Evol. Microbiol.">
        <title>Complete genome sequence of Corynebacterium casei LMG S-19264T (=DSM 44701T), isolated from a smear-ripened cheese.</title>
        <authorList>
            <consortium name="US DOE Joint Genome Institute (JGI-PGF)"/>
            <person name="Walter F."/>
            <person name="Albersmeier A."/>
            <person name="Kalinowski J."/>
            <person name="Ruckert C."/>
        </authorList>
    </citation>
    <scope>NUCLEOTIDE SEQUENCE</scope>
    <source>
        <strain evidence="9">CGMCC 1.16012</strain>
    </source>
</reference>
<feature type="transmembrane region" description="Helical" evidence="8">
    <location>
        <begin position="36"/>
        <end position="59"/>
    </location>
</feature>
<name>A0A917EGZ8_9RHOB</name>
<keyword evidence="5 8" id="KW-0812">Transmembrane</keyword>
<feature type="transmembrane region" description="Helical" evidence="8">
    <location>
        <begin position="12"/>
        <end position="30"/>
    </location>
</feature>
<comment type="caution">
    <text evidence="9">The sequence shown here is derived from an EMBL/GenBank/DDBJ whole genome shotgun (WGS) entry which is preliminary data.</text>
</comment>
<organism evidence="9 10">
    <name type="scientific">Actibacterium pelagium</name>
    <dbReference type="NCBI Taxonomy" id="2029103"/>
    <lineage>
        <taxon>Bacteria</taxon>
        <taxon>Pseudomonadati</taxon>
        <taxon>Pseudomonadota</taxon>
        <taxon>Alphaproteobacteria</taxon>
        <taxon>Rhodobacterales</taxon>
        <taxon>Roseobacteraceae</taxon>
        <taxon>Actibacterium</taxon>
    </lineage>
</organism>
<dbReference type="Proteomes" id="UP000606730">
    <property type="component" value="Unassembled WGS sequence"/>
</dbReference>
<keyword evidence="10" id="KW-1185">Reference proteome</keyword>
<keyword evidence="4 8" id="KW-1003">Cell membrane</keyword>
<evidence type="ECO:0000256" key="3">
    <source>
        <dbReference type="ARBA" id="ARBA00022448"/>
    </source>
</evidence>
<dbReference type="RefSeq" id="WP_095596596.1">
    <property type="nucleotide sequence ID" value="NZ_BMKN01000001.1"/>
</dbReference>
<evidence type="ECO:0000256" key="4">
    <source>
        <dbReference type="ARBA" id="ARBA00022475"/>
    </source>
</evidence>
<reference evidence="9" key="2">
    <citation type="submission" date="2020-09" db="EMBL/GenBank/DDBJ databases">
        <authorList>
            <person name="Sun Q."/>
            <person name="Zhou Y."/>
        </authorList>
    </citation>
    <scope>NUCLEOTIDE SEQUENCE</scope>
    <source>
        <strain evidence="9">CGMCC 1.16012</strain>
    </source>
</reference>
<evidence type="ECO:0000256" key="2">
    <source>
        <dbReference type="ARBA" id="ARBA00009142"/>
    </source>
</evidence>
<dbReference type="GO" id="GO:0005886">
    <property type="term" value="C:plasma membrane"/>
    <property type="evidence" value="ECO:0007669"/>
    <property type="project" value="UniProtKB-SubCell"/>
</dbReference>
<accession>A0A917EGZ8</accession>
<evidence type="ECO:0000256" key="1">
    <source>
        <dbReference type="ARBA" id="ARBA00004651"/>
    </source>
</evidence>
<dbReference type="InterPro" id="IPR002781">
    <property type="entry name" value="TM_pro_TauE-like"/>
</dbReference>
<evidence type="ECO:0000313" key="9">
    <source>
        <dbReference type="EMBL" id="GGE40182.1"/>
    </source>
</evidence>
<dbReference type="PANTHER" id="PTHR30269:SF37">
    <property type="entry name" value="MEMBRANE TRANSPORTER PROTEIN"/>
    <property type="match status" value="1"/>
</dbReference>
<dbReference type="EMBL" id="BMKN01000001">
    <property type="protein sequence ID" value="GGE40182.1"/>
    <property type="molecule type" value="Genomic_DNA"/>
</dbReference>
<dbReference type="AlphaFoldDB" id="A0A917EGZ8"/>
<protein>
    <recommendedName>
        <fullName evidence="8">Probable membrane transporter protein</fullName>
    </recommendedName>
</protein>
<evidence type="ECO:0000256" key="5">
    <source>
        <dbReference type="ARBA" id="ARBA00022692"/>
    </source>
</evidence>
<evidence type="ECO:0000256" key="7">
    <source>
        <dbReference type="ARBA" id="ARBA00023136"/>
    </source>
</evidence>
<keyword evidence="6 8" id="KW-1133">Transmembrane helix</keyword>
<feature type="transmembrane region" description="Helical" evidence="8">
    <location>
        <begin position="175"/>
        <end position="192"/>
    </location>
</feature>
<dbReference type="Pfam" id="PF01925">
    <property type="entry name" value="TauE"/>
    <property type="match status" value="1"/>
</dbReference>
<gene>
    <name evidence="9" type="ORF">GCM10011517_04870</name>
</gene>
<keyword evidence="3" id="KW-0813">Transport</keyword>
<comment type="subcellular location">
    <subcellularLocation>
        <location evidence="1 8">Cell membrane</location>
        <topology evidence="1 8">Multi-pass membrane protein</topology>
    </subcellularLocation>
</comment>
<evidence type="ECO:0000256" key="6">
    <source>
        <dbReference type="ARBA" id="ARBA00022989"/>
    </source>
</evidence>
<evidence type="ECO:0000313" key="10">
    <source>
        <dbReference type="Proteomes" id="UP000606730"/>
    </source>
</evidence>
<dbReference type="PANTHER" id="PTHR30269">
    <property type="entry name" value="TRANSMEMBRANE PROTEIN YFCA"/>
    <property type="match status" value="1"/>
</dbReference>
<feature type="transmembrane region" description="Helical" evidence="8">
    <location>
        <begin position="137"/>
        <end position="163"/>
    </location>
</feature>
<feature type="transmembrane region" description="Helical" evidence="8">
    <location>
        <begin position="229"/>
        <end position="249"/>
    </location>
</feature>